<dbReference type="GO" id="GO:0030198">
    <property type="term" value="P:extracellular matrix organization"/>
    <property type="evidence" value="ECO:0007669"/>
    <property type="project" value="InterPro"/>
</dbReference>
<gene>
    <name evidence="20" type="ORF">F2P81_014185</name>
</gene>
<evidence type="ECO:0000256" key="17">
    <source>
        <dbReference type="PROSITE-ProRule" id="PRU00276"/>
    </source>
</evidence>
<dbReference type="Pfam" id="PF01562">
    <property type="entry name" value="Pep_M12B_propep"/>
    <property type="match status" value="1"/>
</dbReference>
<feature type="binding site" evidence="15">
    <location>
        <position position="349"/>
    </location>
    <ligand>
        <name>Ca(2+)</name>
        <dbReference type="ChEBI" id="CHEBI:29108"/>
        <label>2</label>
    </ligand>
</feature>
<evidence type="ECO:0000313" key="20">
    <source>
        <dbReference type="EMBL" id="KAF0034119.1"/>
    </source>
</evidence>
<dbReference type="InterPro" id="IPR002870">
    <property type="entry name" value="Peptidase_M12B_N"/>
</dbReference>
<dbReference type="GO" id="GO:0031012">
    <property type="term" value="C:extracellular matrix"/>
    <property type="evidence" value="ECO:0007669"/>
    <property type="project" value="TreeGrafter"/>
</dbReference>
<keyword evidence="7" id="KW-0732">Signal</keyword>
<comment type="cofactor">
    <cofactor evidence="15">
        <name>Zn(2+)</name>
        <dbReference type="ChEBI" id="CHEBI:29105"/>
    </cofactor>
    <text evidence="15">Binds 1 zinc ion per subunit.</text>
</comment>
<keyword evidence="3" id="KW-0272">Extracellular matrix</keyword>
<evidence type="ECO:0000256" key="12">
    <source>
        <dbReference type="ARBA" id="ARBA00023145"/>
    </source>
</evidence>
<evidence type="ECO:0000256" key="4">
    <source>
        <dbReference type="ARBA" id="ARBA00022670"/>
    </source>
</evidence>
<keyword evidence="5" id="KW-0165">Cleavage on pair of basic residues</keyword>
<keyword evidence="6 15" id="KW-0479">Metal-binding</keyword>
<dbReference type="Pfam" id="PF17771">
    <property type="entry name" value="ADAMTS_CR_2"/>
    <property type="match status" value="1"/>
</dbReference>
<evidence type="ECO:0000256" key="2">
    <source>
        <dbReference type="ARBA" id="ARBA00022525"/>
    </source>
</evidence>
<feature type="disulfide bond" evidence="16">
    <location>
        <begin position="484"/>
        <end position="514"/>
    </location>
</feature>
<feature type="disulfide bond" evidence="16">
    <location>
        <begin position="546"/>
        <end position="584"/>
    </location>
</feature>
<feature type="disulfide bond" evidence="16">
    <location>
        <begin position="477"/>
        <end position="495"/>
    </location>
</feature>
<dbReference type="Gene3D" id="2.60.120.830">
    <property type="match status" value="1"/>
</dbReference>
<evidence type="ECO:0000256" key="7">
    <source>
        <dbReference type="ARBA" id="ARBA00022729"/>
    </source>
</evidence>
<evidence type="ECO:0000256" key="3">
    <source>
        <dbReference type="ARBA" id="ARBA00022530"/>
    </source>
</evidence>
<dbReference type="PROSITE" id="PS50092">
    <property type="entry name" value="TSP1"/>
    <property type="match status" value="1"/>
</dbReference>
<protein>
    <recommendedName>
        <fullName evidence="19">Peptidase M12B domain-containing protein</fullName>
    </recommendedName>
</protein>
<evidence type="ECO:0000256" key="1">
    <source>
        <dbReference type="ARBA" id="ARBA00004498"/>
    </source>
</evidence>
<dbReference type="InterPro" id="IPR045371">
    <property type="entry name" value="ADAMTS_CR_3"/>
</dbReference>
<dbReference type="GO" id="GO:0006508">
    <property type="term" value="P:proteolysis"/>
    <property type="evidence" value="ECO:0007669"/>
    <property type="project" value="UniProtKB-KW"/>
</dbReference>
<comment type="caution">
    <text evidence="17">Lacks conserved residue(s) required for the propagation of feature annotation.</text>
</comment>
<evidence type="ECO:0000256" key="6">
    <source>
        <dbReference type="ARBA" id="ARBA00022723"/>
    </source>
</evidence>
<feature type="binding site" evidence="15">
    <location>
        <position position="265"/>
    </location>
    <ligand>
        <name>Ca(2+)</name>
        <dbReference type="ChEBI" id="CHEBI:29108"/>
        <label>2</label>
    </ligand>
</feature>
<evidence type="ECO:0000256" key="11">
    <source>
        <dbReference type="ARBA" id="ARBA00023049"/>
    </source>
</evidence>
<dbReference type="EMBL" id="VEVO01000012">
    <property type="protein sequence ID" value="KAF0034119.1"/>
    <property type="molecule type" value="Genomic_DNA"/>
</dbReference>
<keyword evidence="4" id="KW-0645">Protease</keyword>
<proteinExistence type="predicted"/>
<feature type="binding site" evidence="15">
    <location>
        <position position="349"/>
    </location>
    <ligand>
        <name>Ca(2+)</name>
        <dbReference type="ChEBI" id="CHEBI:29108"/>
        <label>1</label>
    </ligand>
</feature>
<evidence type="ECO:0000256" key="5">
    <source>
        <dbReference type="ARBA" id="ARBA00022685"/>
    </source>
</evidence>
<dbReference type="PRINTS" id="PR01705">
    <property type="entry name" value="TSP1REPEAT"/>
</dbReference>
<feature type="binding site" evidence="15">
    <location>
        <position position="356"/>
    </location>
    <ligand>
        <name>Ca(2+)</name>
        <dbReference type="ChEBI" id="CHEBI:29108"/>
        <label>1</label>
    </ligand>
</feature>
<feature type="region of interest" description="Disordered" evidence="18">
    <location>
        <begin position="174"/>
        <end position="257"/>
    </location>
</feature>
<evidence type="ECO:0000256" key="9">
    <source>
        <dbReference type="ARBA" id="ARBA00022801"/>
    </source>
</evidence>
<reference evidence="20 21" key="1">
    <citation type="submission" date="2019-06" db="EMBL/GenBank/DDBJ databases">
        <title>Draft genomes of female and male turbot (Scophthalmus maximus).</title>
        <authorList>
            <person name="Xu H."/>
            <person name="Xu X.-W."/>
            <person name="Shao C."/>
            <person name="Chen S."/>
        </authorList>
    </citation>
    <scope>NUCLEOTIDE SEQUENCE [LARGE SCALE GENOMIC DNA]</scope>
    <source>
        <strain evidence="20">Ysfricsl-2016a</strain>
        <tissue evidence="20">Blood</tissue>
    </source>
</reference>
<dbReference type="FunFam" id="2.60.120.830:FF:000001">
    <property type="entry name" value="A disintegrin and metalloproteinase with thrombospondin motifs 1"/>
    <property type="match status" value="1"/>
</dbReference>
<evidence type="ECO:0000256" key="10">
    <source>
        <dbReference type="ARBA" id="ARBA00022833"/>
    </source>
</evidence>
<keyword evidence="11" id="KW-0482">Metalloprotease</keyword>
<dbReference type="SUPFAM" id="SSF55486">
    <property type="entry name" value="Metalloproteases ('zincins'), catalytic domain"/>
    <property type="match status" value="1"/>
</dbReference>
<feature type="binding site" evidence="15">
    <location>
        <position position="265"/>
    </location>
    <ligand>
        <name>Ca(2+)</name>
        <dbReference type="ChEBI" id="CHEBI:29108"/>
        <label>1</label>
    </ligand>
</feature>
<keyword evidence="14" id="KW-0325">Glycoprotein</keyword>
<dbReference type="GO" id="GO:0046872">
    <property type="term" value="F:metal ion binding"/>
    <property type="evidence" value="ECO:0007669"/>
    <property type="project" value="UniProtKB-KW"/>
</dbReference>
<organism evidence="20 21">
    <name type="scientific">Scophthalmus maximus</name>
    <name type="common">Turbot</name>
    <name type="synonym">Psetta maxima</name>
    <dbReference type="NCBI Taxonomy" id="52904"/>
    <lineage>
        <taxon>Eukaryota</taxon>
        <taxon>Metazoa</taxon>
        <taxon>Chordata</taxon>
        <taxon>Craniata</taxon>
        <taxon>Vertebrata</taxon>
        <taxon>Euteleostomi</taxon>
        <taxon>Actinopterygii</taxon>
        <taxon>Neopterygii</taxon>
        <taxon>Teleostei</taxon>
        <taxon>Neoteleostei</taxon>
        <taxon>Acanthomorphata</taxon>
        <taxon>Carangaria</taxon>
        <taxon>Pleuronectiformes</taxon>
        <taxon>Pleuronectoidei</taxon>
        <taxon>Scophthalmidae</taxon>
        <taxon>Scophthalmus</taxon>
    </lineage>
</organism>
<sequence length="845" mass="94186">MSAALPEERPGAVGREGADRTADPLVEQSSRSRCNCPEICQLSESDLSIVHPERTDADGGFVSHSLAHHFAGGRVRRDLRPLAPEGQVYYKLSYRGRALLFNLTANDNLVSNGYVLERRSGGSANRSEHRPSGGNSCHLLGTVENSSVRGTAAISSCKGLRGFFSLPEGQYFIEPVQKSPDDPAGTPEPHVVYPRVTPESQRKKRSLGSKDTPSPCGVQDAQSDSVQVEREREEWEREQQSWEDRAEDRAESRSQRSVSRERWVETMVVADAKLIEYHGSDNVESYIFTIMNMVAGIFHDASIGNAIHVILVRLILLQGEEKGLKIVHHADSTLASFCAWQKNLNPQSDTHPAHHDVAVLVTRQVTRTQPSVGRQFHQVNTNEMDKLFKMTPASCQNMAFAHLPASLPTTTPSCPFLFFLIFFKISHMYVCFSRGWGFCLDDRPSKRDLTTPLARLGVRYTTHHQCQLQYGPNATFCPEVDNVCQILWCSVNGSCRSKLDSPIDGTRCGPEKWCISGECVIVGKLPETVNGGWGQWSTWSHCSRTCGTGVQSAERECNDPKPEFGGRYCTGERKRYRTCNTKPCQRNKPTFREMQCSEFDTVAYNNELYKWIPVTNPLNPCELNCRPVNEYFSEKMLDAVTDGTTCFMNNKSRNICINGVCKDVGCDNGIDSNAVEDHCGVCLGDGTSCETVYKSFDEAEGFGYVDVGVIPEGARDILVKEVEEAGNFLALRSEASEEYFLNGNFIIQWNGEYEAGGTTFYYERSGNMENLTAPGPTKQPVVLQLLFQEKNLGLKYEYSMKKTKEAGNEILEPMYSWRHGAWTDCSTTCGLGSYSVYLLQSGGLQ</sequence>
<dbReference type="InterPro" id="IPR000884">
    <property type="entry name" value="TSP1_rpt"/>
</dbReference>
<dbReference type="SMART" id="SM00209">
    <property type="entry name" value="TSP1"/>
    <property type="match status" value="1"/>
</dbReference>
<feature type="binding site" description="in inhibited form" evidence="15">
    <location>
        <position position="216"/>
    </location>
    <ligand>
        <name>Zn(2+)</name>
        <dbReference type="ChEBI" id="CHEBI:29105"/>
        <note>catalytic</note>
    </ligand>
</feature>
<dbReference type="InterPro" id="IPR041645">
    <property type="entry name" value="ADAMTS_CR_2"/>
</dbReference>
<comment type="subcellular location">
    <subcellularLocation>
        <location evidence="1">Secreted</location>
        <location evidence="1">Extracellular space</location>
        <location evidence="1">Extracellular matrix</location>
    </subcellularLocation>
</comment>
<feature type="binding site" evidence="15">
    <location>
        <position position="442"/>
    </location>
    <ligand>
        <name>Ca(2+)</name>
        <dbReference type="ChEBI" id="CHEBI:29108"/>
        <label>1</label>
    </ligand>
</feature>
<feature type="disulfide bond" evidence="16">
    <location>
        <begin position="466"/>
        <end position="489"/>
    </location>
</feature>
<dbReference type="Pfam" id="PF05986">
    <property type="entry name" value="ADAMTS_spacer1"/>
    <property type="match status" value="1"/>
</dbReference>
<keyword evidence="13 16" id="KW-1015">Disulfide bond</keyword>
<dbReference type="Pfam" id="PF19236">
    <property type="entry name" value="ADAMTS_CR_3"/>
    <property type="match status" value="1"/>
</dbReference>
<keyword evidence="8" id="KW-0677">Repeat</keyword>
<dbReference type="Gene3D" id="3.40.390.10">
    <property type="entry name" value="Collagenase (Catalytic Domain)"/>
    <property type="match status" value="1"/>
</dbReference>
<evidence type="ECO:0000256" key="15">
    <source>
        <dbReference type="PIRSR" id="PIRSR613273-2"/>
    </source>
</evidence>
<dbReference type="PANTHER" id="PTHR13723">
    <property type="entry name" value="ADAMTS A DISINTEGRIN AND METALLOPROTEASE WITH THROMBOSPONDIN MOTIFS PROTEASE"/>
    <property type="match status" value="1"/>
</dbReference>
<evidence type="ECO:0000259" key="19">
    <source>
        <dbReference type="PROSITE" id="PS50215"/>
    </source>
</evidence>
<dbReference type="InterPro" id="IPR010294">
    <property type="entry name" value="ADAMTS_spacer1"/>
</dbReference>
<dbReference type="AlphaFoldDB" id="A0A6A4SN70"/>
<dbReference type="Gene3D" id="3.40.1620.60">
    <property type="match status" value="1"/>
</dbReference>
<dbReference type="Pfam" id="PF01421">
    <property type="entry name" value="Reprolysin"/>
    <property type="match status" value="1"/>
</dbReference>
<feature type="disulfide bond" evidence="16">
    <location>
        <begin position="542"/>
        <end position="579"/>
    </location>
</feature>
<dbReference type="PRINTS" id="PR01857">
    <property type="entry name" value="ADAMTSFAMILY"/>
</dbReference>
<dbReference type="FunFam" id="2.20.100.10:FF:000006">
    <property type="entry name" value="A disintegrin and metalloproteinase with thrombospondin motifs 1"/>
    <property type="match status" value="1"/>
</dbReference>
<evidence type="ECO:0000256" key="8">
    <source>
        <dbReference type="ARBA" id="ARBA00022737"/>
    </source>
</evidence>
<dbReference type="InterPro" id="IPR013273">
    <property type="entry name" value="ADAMTS/ADAMTS-like"/>
</dbReference>
<accession>A0A6A4SN70</accession>
<feature type="disulfide bond" evidence="16">
    <location>
        <begin position="508"/>
        <end position="519"/>
    </location>
</feature>
<evidence type="ECO:0000256" key="18">
    <source>
        <dbReference type="SAM" id="MobiDB-lite"/>
    </source>
</evidence>
<keyword evidence="15" id="KW-0106">Calcium</keyword>
<dbReference type="Gene3D" id="2.20.100.10">
    <property type="entry name" value="Thrombospondin type-1 (TSP1) repeat"/>
    <property type="match status" value="1"/>
</dbReference>
<dbReference type="GO" id="GO:0004222">
    <property type="term" value="F:metalloendopeptidase activity"/>
    <property type="evidence" value="ECO:0007669"/>
    <property type="project" value="InterPro"/>
</dbReference>
<dbReference type="InterPro" id="IPR036383">
    <property type="entry name" value="TSP1_rpt_sf"/>
</dbReference>
<feature type="domain" description="Peptidase M12B" evidence="19">
    <location>
        <begin position="262"/>
        <end position="362"/>
    </location>
</feature>
<dbReference type="InterPro" id="IPR001590">
    <property type="entry name" value="Peptidase_M12B"/>
</dbReference>
<evidence type="ECO:0000256" key="13">
    <source>
        <dbReference type="ARBA" id="ARBA00023157"/>
    </source>
</evidence>
<keyword evidence="9" id="KW-0378">Hydrolase</keyword>
<comment type="caution">
    <text evidence="20">The sequence shown here is derived from an EMBL/GenBank/DDBJ whole genome shotgun (WGS) entry which is preliminary data.</text>
</comment>
<dbReference type="PANTHER" id="PTHR13723:SF189">
    <property type="entry name" value="A DISINTEGRIN AND METALLOPROTEINASE WITH THROMBOSPONDIN MOTIFS 12"/>
    <property type="match status" value="1"/>
</dbReference>
<feature type="binding site" evidence="15">
    <location>
        <position position="439"/>
    </location>
    <ligand>
        <name>Ca(2+)</name>
        <dbReference type="ChEBI" id="CHEBI:29108"/>
        <label>1</label>
    </ligand>
</feature>
<keyword evidence="10 15" id="KW-0862">Zinc</keyword>
<dbReference type="Proteomes" id="UP000438429">
    <property type="component" value="Unassembled WGS sequence"/>
</dbReference>
<dbReference type="InterPro" id="IPR024079">
    <property type="entry name" value="MetalloPept_cat_dom_sf"/>
</dbReference>
<evidence type="ECO:0000256" key="14">
    <source>
        <dbReference type="ARBA" id="ARBA00023180"/>
    </source>
</evidence>
<name>A0A6A4SN70_SCOMX</name>
<evidence type="ECO:0000313" key="21">
    <source>
        <dbReference type="Proteomes" id="UP000438429"/>
    </source>
</evidence>
<dbReference type="PROSITE" id="PS50215">
    <property type="entry name" value="ADAM_MEPRO"/>
    <property type="match status" value="1"/>
</dbReference>
<feature type="compositionally biased region" description="Basic and acidic residues" evidence="18">
    <location>
        <begin position="1"/>
        <end position="22"/>
    </location>
</feature>
<keyword evidence="12" id="KW-0865">Zymogen</keyword>
<dbReference type="InterPro" id="IPR006586">
    <property type="entry name" value="ADAM_Cys-rich"/>
</dbReference>
<dbReference type="Pfam" id="PF00090">
    <property type="entry name" value="TSP_1"/>
    <property type="match status" value="2"/>
</dbReference>
<dbReference type="InterPro" id="IPR050439">
    <property type="entry name" value="ADAMTS_ADAMTS-like"/>
</dbReference>
<evidence type="ECO:0000256" key="16">
    <source>
        <dbReference type="PIRSR" id="PIRSR613273-3"/>
    </source>
</evidence>
<feature type="compositionally biased region" description="Basic and acidic residues" evidence="18">
    <location>
        <begin position="227"/>
        <end position="257"/>
    </location>
</feature>
<keyword evidence="2" id="KW-0964">Secreted</keyword>
<feature type="binding site" evidence="15">
    <location>
        <position position="442"/>
    </location>
    <ligand>
        <name>Ca(2+)</name>
        <dbReference type="ChEBI" id="CHEBI:29108"/>
        <label>2</label>
    </ligand>
</feature>
<dbReference type="SUPFAM" id="SSF82895">
    <property type="entry name" value="TSP-1 type 1 repeat"/>
    <property type="match status" value="1"/>
</dbReference>
<dbReference type="SMART" id="SM00608">
    <property type="entry name" value="ACR"/>
    <property type="match status" value="1"/>
</dbReference>
<feature type="disulfide bond" evidence="16">
    <location>
        <begin position="557"/>
        <end position="569"/>
    </location>
</feature>
<feature type="region of interest" description="Disordered" evidence="18">
    <location>
        <begin position="1"/>
        <end position="29"/>
    </location>
</feature>